<proteinExistence type="predicted"/>
<sequence length="259" mass="27707">MQVYSAVGRAVARGAVKRAVARGDVGRAVARAVARGFHVVPGAHGTIIPMIVSPLTLTRNLSGWILGVVVLGFGAFAAVDAFARGFFYAGVATSFGTLALVMLVAWTLILPRLVVEPEAVVVHNATTVVRIPWARLREAQDVYFVELTDTDGVVTRVWSAPVQGMGQRRKALRAKAADADLLRHGVDPSQVEDRAAKLREGQGISAQVMRYKDAQLKAVEAGELDADAVNAEVTKTWLSLQWIMFGVVTVATVVLLVIA</sequence>
<feature type="transmembrane region" description="Helical" evidence="1">
    <location>
        <begin position="61"/>
        <end position="79"/>
    </location>
</feature>
<organism evidence="2 3">
    <name type="scientific">Pseudoglutamicibacter cumminsii</name>
    <dbReference type="NCBI Taxonomy" id="156979"/>
    <lineage>
        <taxon>Bacteria</taxon>
        <taxon>Bacillati</taxon>
        <taxon>Actinomycetota</taxon>
        <taxon>Actinomycetes</taxon>
        <taxon>Micrococcales</taxon>
        <taxon>Micrococcaceae</taxon>
        <taxon>Pseudoglutamicibacter</taxon>
    </lineage>
</organism>
<evidence type="ECO:0000313" key="2">
    <source>
        <dbReference type="EMBL" id="PWI27228.1"/>
    </source>
</evidence>
<keyword evidence="1" id="KW-0812">Transmembrane</keyword>
<feature type="transmembrane region" description="Helical" evidence="1">
    <location>
        <begin position="240"/>
        <end position="258"/>
    </location>
</feature>
<evidence type="ECO:0000313" key="3">
    <source>
        <dbReference type="Proteomes" id="UP000245514"/>
    </source>
</evidence>
<evidence type="ECO:0008006" key="4">
    <source>
        <dbReference type="Google" id="ProtNLM"/>
    </source>
</evidence>
<accession>A0ABX5L7G3</accession>
<feature type="transmembrane region" description="Helical" evidence="1">
    <location>
        <begin position="86"/>
        <end position="109"/>
    </location>
</feature>
<protein>
    <recommendedName>
        <fullName evidence="4">PH domain-containing protein</fullName>
    </recommendedName>
</protein>
<reference evidence="2 3" key="1">
    <citation type="submission" date="2018-05" db="EMBL/GenBank/DDBJ databases">
        <title>Draft Genome Sequence of Arthrobacter cumminsii IME1328, Isolated from a Patient Who Suffered from Foot Ulcers in China.</title>
        <authorList>
            <person name="Li M."/>
            <person name="Jiang Z."/>
            <person name="Sun Q."/>
            <person name="Tong Y."/>
        </authorList>
    </citation>
    <scope>NUCLEOTIDE SEQUENCE [LARGE SCALE GENOMIC DNA]</scope>
    <source>
        <strain evidence="2 3">IME1328</strain>
    </source>
</reference>
<comment type="caution">
    <text evidence="2">The sequence shown here is derived from an EMBL/GenBank/DDBJ whole genome shotgun (WGS) entry which is preliminary data.</text>
</comment>
<dbReference type="EMBL" id="QFWG01000012">
    <property type="protein sequence ID" value="PWI27228.1"/>
    <property type="molecule type" value="Genomic_DNA"/>
</dbReference>
<evidence type="ECO:0000256" key="1">
    <source>
        <dbReference type="SAM" id="Phobius"/>
    </source>
</evidence>
<gene>
    <name evidence="2" type="ORF">CAY35_08285</name>
</gene>
<dbReference type="Proteomes" id="UP000245514">
    <property type="component" value="Unassembled WGS sequence"/>
</dbReference>
<keyword evidence="3" id="KW-1185">Reference proteome</keyword>
<keyword evidence="1" id="KW-1133">Transmembrane helix</keyword>
<name>A0ABX5L7G3_9MICC</name>
<keyword evidence="1" id="KW-0472">Membrane</keyword>